<dbReference type="RefSeq" id="WP_025434465.1">
    <property type="nucleotide sequence ID" value="NZ_CP007452.1"/>
</dbReference>
<accession>W8TC78</accession>
<dbReference type="Gene3D" id="1.10.287.1260">
    <property type="match status" value="1"/>
</dbReference>
<feature type="transmembrane region" description="Helical" evidence="1">
    <location>
        <begin position="286"/>
        <end position="306"/>
    </location>
</feature>
<dbReference type="PATRIC" id="fig|1286171.3.peg.46"/>
<reference evidence="2 3" key="1">
    <citation type="journal article" date="2014" name="Genome Announc.">
        <title>Complete Genome Sequence of Amino Acid-Utilizing Eubacterium acidaminophilum al-2 (DSM 3953).</title>
        <authorList>
            <person name="Poehlein A."/>
            <person name="Andreesen J.R."/>
            <person name="Daniel R."/>
        </authorList>
    </citation>
    <scope>NUCLEOTIDE SEQUENCE [LARGE SCALE GENOMIC DNA]</scope>
    <source>
        <strain evidence="2 3">DSM 3953</strain>
    </source>
</reference>
<dbReference type="PANTHER" id="PTHR30221:SF1">
    <property type="entry name" value="SMALL-CONDUCTANCE MECHANOSENSITIVE CHANNEL"/>
    <property type="match status" value="1"/>
</dbReference>
<dbReference type="eggNOG" id="COG0668">
    <property type="taxonomic scope" value="Bacteria"/>
</dbReference>
<feature type="transmembrane region" description="Helical" evidence="1">
    <location>
        <begin position="419"/>
        <end position="437"/>
    </location>
</feature>
<protein>
    <submittedName>
        <fullName evidence="2">Conserved TM helix repeat-containing protein</fullName>
    </submittedName>
</protein>
<dbReference type="GO" id="GO:0008381">
    <property type="term" value="F:mechanosensitive monoatomic ion channel activity"/>
    <property type="evidence" value="ECO:0007669"/>
    <property type="project" value="InterPro"/>
</dbReference>
<dbReference type="STRING" id="1286171.EAL2_c00760"/>
<keyword evidence="1" id="KW-1133">Transmembrane helix</keyword>
<feature type="transmembrane region" description="Helical" evidence="1">
    <location>
        <begin position="443"/>
        <end position="465"/>
    </location>
</feature>
<feature type="transmembrane region" description="Helical" evidence="1">
    <location>
        <begin position="105"/>
        <end position="126"/>
    </location>
</feature>
<dbReference type="HOGENOM" id="CLU_035789_1_0_9"/>
<keyword evidence="3" id="KW-1185">Reference proteome</keyword>
<dbReference type="NCBIfam" id="NF033912">
    <property type="entry name" value="msc"/>
    <property type="match status" value="1"/>
</dbReference>
<evidence type="ECO:0000256" key="1">
    <source>
        <dbReference type="SAM" id="Phobius"/>
    </source>
</evidence>
<dbReference type="InterPro" id="IPR008910">
    <property type="entry name" value="MSC_TM_helix"/>
</dbReference>
<sequence length="484" mass="51983">MDSFAISQFMSLYFTKILGAVAILVIGLLLAKYIASGIGKLIEKSPKINEWVNKFFGETEREIKFGKIVVKTIYYILMIFVITAVFEALGFTILTEPLNKFLGNISSFIPQIIGAVILLAVAWIFARIVKFFVLKGLALVKFDEKMAVAEGRTPISQAIAEIAYWFVFLIFLPGILSALSLGGILQPVQNMLNKILAVLPNLIGAGLIIAIGWFIAGKIREAAAQILKSVGIDRIGKEEEEEKNRLSEIIANIVYVLILIPVLVAGLDMIGLSAVTRPATNMLDRVLAFIPNLFSAFVIIYVAYFIGRLLGDLVTRLLGKMGIEKLLADMGLITTEGAKTTISAMAGNFVKIAIVFFAALEAANILGLDMLAGLVDQFIVLVGHIILGLVIIGVGLYIAQMVASIISSKKSASSDMLSAIARISIIVLAIAMGLRQMGIANEIINMAFGFTIGAVAVAAAIAFGIGGKEVAAKALAKLEKKPEE</sequence>
<organism evidence="2 3">
    <name type="scientific">Peptoclostridium acidaminophilum DSM 3953</name>
    <dbReference type="NCBI Taxonomy" id="1286171"/>
    <lineage>
        <taxon>Bacteria</taxon>
        <taxon>Bacillati</taxon>
        <taxon>Bacillota</taxon>
        <taxon>Clostridia</taxon>
        <taxon>Peptostreptococcales</taxon>
        <taxon>Peptoclostridiaceae</taxon>
        <taxon>Peptoclostridium</taxon>
    </lineage>
</organism>
<dbReference type="OrthoDB" id="1411407at2"/>
<dbReference type="KEGG" id="eac:EAL2_c00760"/>
<keyword evidence="1" id="KW-0472">Membrane</keyword>
<gene>
    <name evidence="2" type="ORF">EAL2_c00760</name>
</gene>
<dbReference type="InterPro" id="IPR045275">
    <property type="entry name" value="MscS_archaea/bacteria_type"/>
</dbReference>
<evidence type="ECO:0000313" key="3">
    <source>
        <dbReference type="Proteomes" id="UP000019591"/>
    </source>
</evidence>
<feature type="transmembrane region" description="Helical" evidence="1">
    <location>
        <begin position="378"/>
        <end position="399"/>
    </location>
</feature>
<keyword evidence="1" id="KW-0812">Transmembrane</keyword>
<proteinExistence type="predicted"/>
<evidence type="ECO:0000313" key="2">
    <source>
        <dbReference type="EMBL" id="AHM55413.1"/>
    </source>
</evidence>
<feature type="transmembrane region" description="Helical" evidence="1">
    <location>
        <begin position="12"/>
        <end position="35"/>
    </location>
</feature>
<feature type="transmembrane region" description="Helical" evidence="1">
    <location>
        <begin position="197"/>
        <end position="216"/>
    </location>
</feature>
<feature type="transmembrane region" description="Helical" evidence="1">
    <location>
        <begin position="253"/>
        <end position="274"/>
    </location>
</feature>
<feature type="transmembrane region" description="Helical" evidence="1">
    <location>
        <begin position="162"/>
        <end position="185"/>
    </location>
</feature>
<feature type="transmembrane region" description="Helical" evidence="1">
    <location>
        <begin position="73"/>
        <end position="93"/>
    </location>
</feature>
<dbReference type="PANTHER" id="PTHR30221">
    <property type="entry name" value="SMALL-CONDUCTANCE MECHANOSENSITIVE CHANNEL"/>
    <property type="match status" value="1"/>
</dbReference>
<feature type="transmembrane region" description="Helical" evidence="1">
    <location>
        <begin position="349"/>
        <end position="372"/>
    </location>
</feature>
<dbReference type="AlphaFoldDB" id="W8TC78"/>
<name>W8TC78_PEPAC</name>
<dbReference type="EMBL" id="CP007452">
    <property type="protein sequence ID" value="AHM55413.1"/>
    <property type="molecule type" value="Genomic_DNA"/>
</dbReference>
<dbReference type="Proteomes" id="UP000019591">
    <property type="component" value="Chromosome"/>
</dbReference>
<dbReference type="Pfam" id="PF05552">
    <property type="entry name" value="MS_channel_1st_1"/>
    <property type="match status" value="4"/>
</dbReference>